<keyword evidence="3" id="KW-0999">Mitochondrion inner membrane</keyword>
<comment type="function">
    <text evidence="3">Required for mitochondrial cytochrome c oxidase (COX) assembly and respiration.</text>
</comment>
<organism evidence="5 6">
    <name type="scientific">Pichia kluyveri</name>
    <name type="common">Yeast</name>
    <dbReference type="NCBI Taxonomy" id="36015"/>
    <lineage>
        <taxon>Eukaryota</taxon>
        <taxon>Fungi</taxon>
        <taxon>Dikarya</taxon>
        <taxon>Ascomycota</taxon>
        <taxon>Saccharomycotina</taxon>
        <taxon>Pichiomycetes</taxon>
        <taxon>Pichiales</taxon>
        <taxon>Pichiaceae</taxon>
        <taxon>Pichia</taxon>
    </lineage>
</organism>
<comment type="caution">
    <text evidence="5">The sequence shown here is derived from an EMBL/GenBank/DDBJ whole genome shotgun (WGS) entry which is preliminary data.</text>
</comment>
<keyword evidence="3" id="KW-0472">Membrane</keyword>
<dbReference type="GO" id="GO:0005743">
    <property type="term" value="C:mitochondrial inner membrane"/>
    <property type="evidence" value="ECO:0007669"/>
    <property type="project" value="UniProtKB-SubCell"/>
</dbReference>
<name>A0AAV5R5L4_PICKL</name>
<dbReference type="PROSITE" id="PS51808">
    <property type="entry name" value="CHCH"/>
    <property type="match status" value="1"/>
</dbReference>
<evidence type="ECO:0000313" key="4">
    <source>
        <dbReference type="EMBL" id="GMM45182.1"/>
    </source>
</evidence>
<evidence type="ECO:0000313" key="5">
    <source>
        <dbReference type="EMBL" id="GMM46566.1"/>
    </source>
</evidence>
<accession>A0AAV5R5L4</accession>
<dbReference type="Proteomes" id="UP001378960">
    <property type="component" value="Unassembled WGS sequence"/>
</dbReference>
<proteinExistence type="inferred from homology"/>
<reference evidence="5 6" key="1">
    <citation type="journal article" date="2023" name="Elife">
        <title>Identification of key yeast species and microbe-microbe interactions impacting larval growth of Drosophila in the wild.</title>
        <authorList>
            <person name="Mure A."/>
            <person name="Sugiura Y."/>
            <person name="Maeda R."/>
            <person name="Honda K."/>
            <person name="Sakurai N."/>
            <person name="Takahashi Y."/>
            <person name="Watada M."/>
            <person name="Katoh T."/>
            <person name="Gotoh A."/>
            <person name="Gotoh Y."/>
            <person name="Taniguchi I."/>
            <person name="Nakamura K."/>
            <person name="Hayashi T."/>
            <person name="Katayama T."/>
            <person name="Uemura T."/>
            <person name="Hattori Y."/>
        </authorList>
    </citation>
    <scope>NUCLEOTIDE SEQUENCE [LARGE SCALE GENOMIC DNA]</scope>
    <source>
        <strain evidence="5 6">PK-24</strain>
    </source>
</reference>
<dbReference type="InterPro" id="IPR013892">
    <property type="entry name" value="Cyt_c_biogenesis_Cmc1-like"/>
</dbReference>
<reference evidence="5" key="2">
    <citation type="submission" date="2023-06" db="EMBL/GenBank/DDBJ databases">
        <authorList>
            <person name="Mure A."/>
            <person name="Hattori Y."/>
        </authorList>
    </citation>
    <scope>NUCLEOTIDE SEQUENCE</scope>
    <source>
        <strain evidence="5">PK-24</strain>
    </source>
</reference>
<dbReference type="Pfam" id="PF08583">
    <property type="entry name" value="Cmc1"/>
    <property type="match status" value="1"/>
</dbReference>
<evidence type="ECO:0000313" key="6">
    <source>
        <dbReference type="Proteomes" id="UP001378960"/>
    </source>
</evidence>
<comment type="subcellular location">
    <subcellularLocation>
        <location evidence="3">Mitochondrion inner membrane</location>
    </subcellularLocation>
</comment>
<protein>
    <recommendedName>
        <fullName evidence="3">COX assembly mitochondrial protein</fullName>
    </recommendedName>
</protein>
<dbReference type="AlphaFoldDB" id="A0AAV5R5L4"/>
<keyword evidence="6" id="KW-1185">Reference proteome</keyword>
<sequence>MGWLDDSNPKERINGLPSWVLTPAEEKKVIERFQIAVWEACDPYVREFKKCEANTGFGVLFKCKKQGDAMRECVQRHKDHKYVDEVRDAFIREKQERLKEGKQ</sequence>
<keyword evidence="3" id="KW-0496">Mitochondrion</keyword>
<dbReference type="EMBL" id="BTGB01000002">
    <property type="protein sequence ID" value="GMM45182.1"/>
    <property type="molecule type" value="Genomic_DNA"/>
</dbReference>
<evidence type="ECO:0000256" key="2">
    <source>
        <dbReference type="ARBA" id="ARBA00023157"/>
    </source>
</evidence>
<keyword evidence="3" id="KW-0143">Chaperone</keyword>
<gene>
    <name evidence="4" type="ORF">DAPK24_017570</name>
    <name evidence="5" type="ORF">DAPK24_031410</name>
</gene>
<evidence type="ECO:0000256" key="3">
    <source>
        <dbReference type="RuleBase" id="RU364104"/>
    </source>
</evidence>
<comment type="similarity">
    <text evidence="1 3">Belongs to the CMC family.</text>
</comment>
<evidence type="ECO:0000256" key="1">
    <source>
        <dbReference type="ARBA" id="ARBA00007347"/>
    </source>
</evidence>
<keyword evidence="2" id="KW-1015">Disulfide bond</keyword>
<dbReference type="EMBL" id="BTGB01000004">
    <property type="protein sequence ID" value="GMM46566.1"/>
    <property type="molecule type" value="Genomic_DNA"/>
</dbReference>